<dbReference type="PANTHER" id="PTHR30136">
    <property type="entry name" value="HELIX-TURN-HELIX TRANSCRIPTIONAL REGULATOR, ICLR FAMILY"/>
    <property type="match status" value="1"/>
</dbReference>
<name>A0ABY6YYB4_9BACL</name>
<dbReference type="RefSeq" id="WP_268042897.1">
    <property type="nucleotide sequence ID" value="NZ_CP104064.1"/>
</dbReference>
<evidence type="ECO:0000313" key="6">
    <source>
        <dbReference type="EMBL" id="WAH35614.1"/>
    </source>
</evidence>
<evidence type="ECO:0000259" key="4">
    <source>
        <dbReference type="PROSITE" id="PS51077"/>
    </source>
</evidence>
<feature type="domain" description="HTH iclR-type" evidence="4">
    <location>
        <begin position="8"/>
        <end position="70"/>
    </location>
</feature>
<dbReference type="Pfam" id="PF01614">
    <property type="entry name" value="IclR_C"/>
    <property type="match status" value="1"/>
</dbReference>
<dbReference type="InterPro" id="IPR050707">
    <property type="entry name" value="HTH_MetabolicPath_Reg"/>
</dbReference>
<evidence type="ECO:0000256" key="2">
    <source>
        <dbReference type="ARBA" id="ARBA00023125"/>
    </source>
</evidence>
<keyword evidence="7" id="KW-1185">Reference proteome</keyword>
<evidence type="ECO:0000259" key="5">
    <source>
        <dbReference type="PROSITE" id="PS51078"/>
    </source>
</evidence>
<proteinExistence type="predicted"/>
<dbReference type="PROSITE" id="PS51077">
    <property type="entry name" value="HTH_ICLR"/>
    <property type="match status" value="1"/>
</dbReference>
<dbReference type="SMART" id="SM00346">
    <property type="entry name" value="HTH_ICLR"/>
    <property type="match status" value="1"/>
</dbReference>
<dbReference type="PANTHER" id="PTHR30136:SF35">
    <property type="entry name" value="HTH-TYPE TRANSCRIPTIONAL REGULATOR RV1719"/>
    <property type="match status" value="1"/>
</dbReference>
<reference evidence="6" key="1">
    <citation type="submission" date="2022-08" db="EMBL/GenBank/DDBJ databases">
        <title>Alicyclobacillus dauci DSM2870, complete genome.</title>
        <authorList>
            <person name="Wang Q."/>
            <person name="Cai R."/>
            <person name="Wang Z."/>
        </authorList>
    </citation>
    <scope>NUCLEOTIDE SEQUENCE</scope>
    <source>
        <strain evidence="6">DSM 28700</strain>
    </source>
</reference>
<dbReference type="SUPFAM" id="SSF46785">
    <property type="entry name" value="Winged helix' DNA-binding domain"/>
    <property type="match status" value="1"/>
</dbReference>
<dbReference type="InterPro" id="IPR036388">
    <property type="entry name" value="WH-like_DNA-bd_sf"/>
</dbReference>
<organism evidence="6 7">
    <name type="scientific">Alicyclobacillus dauci</name>
    <dbReference type="NCBI Taxonomy" id="1475485"/>
    <lineage>
        <taxon>Bacteria</taxon>
        <taxon>Bacillati</taxon>
        <taxon>Bacillota</taxon>
        <taxon>Bacilli</taxon>
        <taxon>Bacillales</taxon>
        <taxon>Alicyclobacillaceae</taxon>
        <taxon>Alicyclobacillus</taxon>
    </lineage>
</organism>
<dbReference type="InterPro" id="IPR011991">
    <property type="entry name" value="ArsR-like_HTH"/>
</dbReference>
<dbReference type="Pfam" id="PF09339">
    <property type="entry name" value="HTH_IclR"/>
    <property type="match status" value="1"/>
</dbReference>
<dbReference type="Proteomes" id="UP001164803">
    <property type="component" value="Chromosome"/>
</dbReference>
<evidence type="ECO:0000256" key="1">
    <source>
        <dbReference type="ARBA" id="ARBA00023015"/>
    </source>
</evidence>
<evidence type="ECO:0000313" key="7">
    <source>
        <dbReference type="Proteomes" id="UP001164803"/>
    </source>
</evidence>
<dbReference type="InterPro" id="IPR005471">
    <property type="entry name" value="Tscrpt_reg_IclR_N"/>
</dbReference>
<dbReference type="Gene3D" id="3.30.450.40">
    <property type="match status" value="1"/>
</dbReference>
<dbReference type="EMBL" id="CP104064">
    <property type="protein sequence ID" value="WAH35614.1"/>
    <property type="molecule type" value="Genomic_DNA"/>
</dbReference>
<dbReference type="InterPro" id="IPR029016">
    <property type="entry name" value="GAF-like_dom_sf"/>
</dbReference>
<feature type="domain" description="IclR-ED" evidence="5">
    <location>
        <begin position="71"/>
        <end position="253"/>
    </location>
</feature>
<keyword evidence="1" id="KW-0805">Transcription regulation</keyword>
<dbReference type="InterPro" id="IPR036390">
    <property type="entry name" value="WH_DNA-bd_sf"/>
</dbReference>
<dbReference type="PROSITE" id="PS51078">
    <property type="entry name" value="ICLR_ED"/>
    <property type="match status" value="1"/>
</dbReference>
<dbReference type="CDD" id="cd00090">
    <property type="entry name" value="HTH_ARSR"/>
    <property type="match status" value="1"/>
</dbReference>
<keyword evidence="3" id="KW-0804">Transcription</keyword>
<dbReference type="InterPro" id="IPR014757">
    <property type="entry name" value="Tscrpt_reg_IclR_C"/>
</dbReference>
<evidence type="ECO:0000256" key="3">
    <source>
        <dbReference type="ARBA" id="ARBA00023163"/>
    </source>
</evidence>
<dbReference type="Gene3D" id="1.10.10.10">
    <property type="entry name" value="Winged helix-like DNA-binding domain superfamily/Winged helix DNA-binding domain"/>
    <property type="match status" value="1"/>
</dbReference>
<protein>
    <submittedName>
        <fullName evidence="6">IclR family transcriptional regulator</fullName>
    </submittedName>
</protein>
<keyword evidence="2" id="KW-0238">DNA-binding</keyword>
<gene>
    <name evidence="6" type="ORF">NZD86_15190</name>
</gene>
<accession>A0ABY6YYB4</accession>
<dbReference type="SUPFAM" id="SSF55781">
    <property type="entry name" value="GAF domain-like"/>
    <property type="match status" value="1"/>
</dbReference>
<sequence length="255" mass="28591">MARPQEHLSSVHNAIRILQEFSDDTPVMGISELSARLGLAKSTIYRLLQTLSETGLVDKDVHSRKYRLGIGMFVIGSVVYRSTEIRVKAFPLLVDLMTRVRRIVRLAIYDGGSVVYLCKLPEDKETRMFSSIGKRVPCHSTAVGKLLLAYQDKDEIDRVLGRSLKPVTSNTITSPGELRDQLHHIRSVGYSVTYEESTYGICSLAVPVYDESHNVIAALSVTGSKDQFLPTEVREYLNILRMYSRLISEQLGGLE</sequence>